<keyword evidence="14" id="KW-1185">Reference proteome</keyword>
<keyword evidence="3 10" id="KW-0812">Transmembrane</keyword>
<evidence type="ECO:0000256" key="1">
    <source>
        <dbReference type="ARBA" id="ARBA00004141"/>
    </source>
</evidence>
<evidence type="ECO:0000256" key="2">
    <source>
        <dbReference type="ARBA" id="ARBA00022679"/>
    </source>
</evidence>
<evidence type="ECO:0000259" key="12">
    <source>
        <dbReference type="Pfam" id="PF01529"/>
    </source>
</evidence>
<proteinExistence type="inferred from homology"/>
<feature type="domain" description="Palmitoyltransferase DHHC" evidence="12">
    <location>
        <begin position="101"/>
        <end position="231"/>
    </location>
</feature>
<dbReference type="PANTHER" id="PTHR12246">
    <property type="entry name" value="PALMITOYLTRANSFERASE ZDHHC16"/>
    <property type="match status" value="1"/>
</dbReference>
<dbReference type="PROSITE" id="PS50216">
    <property type="entry name" value="DHHC"/>
    <property type="match status" value="1"/>
</dbReference>
<accession>A0A9W8H9D4</accession>
<dbReference type="EC" id="2.3.1.225" evidence="10"/>
<dbReference type="InterPro" id="IPR001594">
    <property type="entry name" value="Palmitoyltrfase_DHHC"/>
</dbReference>
<evidence type="ECO:0000256" key="4">
    <source>
        <dbReference type="ARBA" id="ARBA00022989"/>
    </source>
</evidence>
<evidence type="ECO:0000256" key="8">
    <source>
        <dbReference type="ARBA" id="ARBA00023315"/>
    </source>
</evidence>
<sequence>MAAAAADAYSAEFSIDRLYVWAVSLLIGFIGYSSQIFVFWDFLGGPTPRTFAVLGLFNALFHLLCYNYYCAVAVAPGYVPLGWEPPRAGANVYELKRDTLKPRYCRICKGFKPPRSHHCSDCDRCVLKLDHHCPYIGQCVGFGNQGHFLRFIYSVDVTCAMAMALHAMRLYELVVDSVNGTYYARQPTQTEVAFLIVNITLLFFVLLLVGVLSCYHLYLVARNTTTIEAREKERVAKLVRSKKCPPTPYPYDLGILRNFRAVLGDSILLWWLPKPAAGTGLDFAIRDGLPRPVYWPPPGYTREGADPAKVEQGCNPTASKAIYDSGGPGGARVVAEIDDDGEMVICQYSASADPAALERGGDCQPSPRKGVLGGLFDSGREDDKSEAGEGDWDNDDWDNDSDDDFAGMPSPPSVPLSSSLATGADPRQRPFAADSEITQRRRMFGAHGQRSGYSDKFRDYAGHSDGDDEDDDVPLLHMVGRGNRPKVHQN</sequence>
<dbReference type="Proteomes" id="UP001140217">
    <property type="component" value="Unassembled WGS sequence"/>
</dbReference>
<keyword evidence="4 10" id="KW-1133">Transmembrane helix</keyword>
<keyword evidence="6" id="KW-0564">Palmitate</keyword>
<evidence type="ECO:0000256" key="10">
    <source>
        <dbReference type="RuleBase" id="RU079119"/>
    </source>
</evidence>
<evidence type="ECO:0000256" key="6">
    <source>
        <dbReference type="ARBA" id="ARBA00023139"/>
    </source>
</evidence>
<keyword evidence="5 10" id="KW-0472">Membrane</keyword>
<comment type="domain">
    <text evidence="10">The DHHC domain is required for palmitoyltransferase activity.</text>
</comment>
<organism evidence="13 14">
    <name type="scientific">Coemansia javaensis</name>
    <dbReference type="NCBI Taxonomy" id="2761396"/>
    <lineage>
        <taxon>Eukaryota</taxon>
        <taxon>Fungi</taxon>
        <taxon>Fungi incertae sedis</taxon>
        <taxon>Zoopagomycota</taxon>
        <taxon>Kickxellomycotina</taxon>
        <taxon>Kickxellomycetes</taxon>
        <taxon>Kickxellales</taxon>
        <taxon>Kickxellaceae</taxon>
        <taxon>Coemansia</taxon>
    </lineage>
</organism>
<dbReference type="Pfam" id="PF01529">
    <property type="entry name" value="DHHC"/>
    <property type="match status" value="1"/>
</dbReference>
<evidence type="ECO:0000256" key="9">
    <source>
        <dbReference type="ARBA" id="ARBA00048048"/>
    </source>
</evidence>
<dbReference type="EMBL" id="JANBUL010000125">
    <property type="protein sequence ID" value="KAJ2780795.1"/>
    <property type="molecule type" value="Genomic_DNA"/>
</dbReference>
<evidence type="ECO:0000256" key="7">
    <source>
        <dbReference type="ARBA" id="ARBA00023288"/>
    </source>
</evidence>
<dbReference type="GO" id="GO:0019706">
    <property type="term" value="F:protein-cysteine S-palmitoyltransferase activity"/>
    <property type="evidence" value="ECO:0007669"/>
    <property type="project" value="UniProtKB-EC"/>
</dbReference>
<reference evidence="13" key="1">
    <citation type="submission" date="2022-07" db="EMBL/GenBank/DDBJ databases">
        <title>Phylogenomic reconstructions and comparative analyses of Kickxellomycotina fungi.</title>
        <authorList>
            <person name="Reynolds N.K."/>
            <person name="Stajich J.E."/>
            <person name="Barry K."/>
            <person name="Grigoriev I.V."/>
            <person name="Crous P."/>
            <person name="Smith M.E."/>
        </authorList>
    </citation>
    <scope>NUCLEOTIDE SEQUENCE</scope>
    <source>
        <strain evidence="13">NBRC 105414</strain>
    </source>
</reference>
<dbReference type="OrthoDB" id="331948at2759"/>
<dbReference type="InterPro" id="IPR039859">
    <property type="entry name" value="PFA4/ZDH16/20/ERF2-like"/>
</dbReference>
<feature type="compositionally biased region" description="Basic and acidic residues" evidence="11">
    <location>
        <begin position="378"/>
        <end position="387"/>
    </location>
</feature>
<feature type="compositionally biased region" description="Basic and acidic residues" evidence="11">
    <location>
        <begin position="453"/>
        <end position="465"/>
    </location>
</feature>
<feature type="compositionally biased region" description="Acidic residues" evidence="11">
    <location>
        <begin position="388"/>
        <end position="405"/>
    </location>
</feature>
<protein>
    <recommendedName>
        <fullName evidence="10">Palmitoyltransferase</fullName>
        <ecNumber evidence="10">2.3.1.225</ecNumber>
    </recommendedName>
</protein>
<name>A0A9W8H9D4_9FUNG</name>
<feature type="transmembrane region" description="Helical" evidence="10">
    <location>
        <begin position="192"/>
        <end position="218"/>
    </location>
</feature>
<comment type="caution">
    <text evidence="13">The sequence shown here is derived from an EMBL/GenBank/DDBJ whole genome shotgun (WGS) entry which is preliminary data.</text>
</comment>
<comment type="similarity">
    <text evidence="10">Belongs to the DHHC palmitoyltransferase family.</text>
</comment>
<evidence type="ECO:0000313" key="14">
    <source>
        <dbReference type="Proteomes" id="UP001140217"/>
    </source>
</evidence>
<keyword evidence="7" id="KW-0449">Lipoprotein</keyword>
<keyword evidence="8 10" id="KW-0012">Acyltransferase</keyword>
<dbReference type="AlphaFoldDB" id="A0A9W8H9D4"/>
<evidence type="ECO:0000256" key="3">
    <source>
        <dbReference type="ARBA" id="ARBA00022692"/>
    </source>
</evidence>
<gene>
    <name evidence="13" type="primary">PFA4</name>
    <name evidence="13" type="ORF">H4R18_003263</name>
</gene>
<comment type="subcellular location">
    <subcellularLocation>
        <location evidence="1">Membrane</location>
        <topology evidence="1">Multi-pass membrane protein</topology>
    </subcellularLocation>
</comment>
<evidence type="ECO:0000256" key="5">
    <source>
        <dbReference type="ARBA" id="ARBA00023136"/>
    </source>
</evidence>
<evidence type="ECO:0000313" key="13">
    <source>
        <dbReference type="EMBL" id="KAJ2780795.1"/>
    </source>
</evidence>
<keyword evidence="2 10" id="KW-0808">Transferase</keyword>
<comment type="catalytic activity">
    <reaction evidence="9 10">
        <text>L-cysteinyl-[protein] + hexadecanoyl-CoA = S-hexadecanoyl-L-cysteinyl-[protein] + CoA</text>
        <dbReference type="Rhea" id="RHEA:36683"/>
        <dbReference type="Rhea" id="RHEA-COMP:10131"/>
        <dbReference type="Rhea" id="RHEA-COMP:11032"/>
        <dbReference type="ChEBI" id="CHEBI:29950"/>
        <dbReference type="ChEBI" id="CHEBI:57287"/>
        <dbReference type="ChEBI" id="CHEBI:57379"/>
        <dbReference type="ChEBI" id="CHEBI:74151"/>
        <dbReference type="EC" id="2.3.1.225"/>
    </reaction>
</comment>
<feature type="transmembrane region" description="Helical" evidence="10">
    <location>
        <begin position="18"/>
        <end position="39"/>
    </location>
</feature>
<dbReference type="GO" id="GO:0016020">
    <property type="term" value="C:membrane"/>
    <property type="evidence" value="ECO:0007669"/>
    <property type="project" value="UniProtKB-SubCell"/>
</dbReference>
<feature type="region of interest" description="Disordered" evidence="11">
    <location>
        <begin position="355"/>
        <end position="490"/>
    </location>
</feature>
<evidence type="ECO:0000256" key="11">
    <source>
        <dbReference type="SAM" id="MobiDB-lite"/>
    </source>
</evidence>